<dbReference type="GO" id="GO:0008379">
    <property type="term" value="F:thioredoxin peroxidase activity"/>
    <property type="evidence" value="ECO:0007669"/>
    <property type="project" value="TreeGrafter"/>
</dbReference>
<dbReference type="AlphaFoldDB" id="A0A1C3Z2B6"/>
<keyword evidence="14" id="KW-1185">Reference proteome</keyword>
<sequence length="225" mass="25254">MSQEKIPAYKEAYVTLRSEMNNSYPAESLKLWDNDAMRMDKELKDLLKLKVGDTAPMFELPNATGKRISLKDYLVNGPVVITFYRGVWCPYCNLALSTYQRILKQIKSYGANLFAISPQLPDHSLSTKEKNKLEFEVLSDPYNGVAKQYVQTFINAEASTSEALKLGVDFSSFNDGDIVELPVPAVYIIGQDEKIAFAKSEGADYRHRVEPAEILAALKALTLNK</sequence>
<keyword evidence="3" id="KW-0575">Peroxidase</keyword>
<evidence type="ECO:0000256" key="11">
    <source>
        <dbReference type="ARBA" id="ARBA00049091"/>
    </source>
</evidence>
<dbReference type="InterPro" id="IPR036249">
    <property type="entry name" value="Thioredoxin-like_sf"/>
</dbReference>
<evidence type="ECO:0000259" key="12">
    <source>
        <dbReference type="PROSITE" id="PS51352"/>
    </source>
</evidence>
<evidence type="ECO:0000256" key="3">
    <source>
        <dbReference type="ARBA" id="ARBA00022559"/>
    </source>
</evidence>
<dbReference type="EC" id="1.11.1.24" evidence="2"/>
<dbReference type="SUPFAM" id="SSF52833">
    <property type="entry name" value="Thioredoxin-like"/>
    <property type="match status" value="1"/>
</dbReference>
<dbReference type="PANTHER" id="PTHR42801">
    <property type="entry name" value="THIOREDOXIN-DEPENDENT PEROXIDE REDUCTASE"/>
    <property type="match status" value="1"/>
</dbReference>
<name>A0A1C3Z2B6_9BACT</name>
<dbReference type="GO" id="GO:0005737">
    <property type="term" value="C:cytoplasm"/>
    <property type="evidence" value="ECO:0007669"/>
    <property type="project" value="TreeGrafter"/>
</dbReference>
<evidence type="ECO:0000256" key="7">
    <source>
        <dbReference type="ARBA" id="ARBA00023284"/>
    </source>
</evidence>
<evidence type="ECO:0000313" key="14">
    <source>
        <dbReference type="Proteomes" id="UP000242818"/>
    </source>
</evidence>
<dbReference type="Proteomes" id="UP000242818">
    <property type="component" value="Unassembled WGS sequence"/>
</dbReference>
<dbReference type="InterPro" id="IPR000866">
    <property type="entry name" value="AhpC/TSA"/>
</dbReference>
<dbReference type="GO" id="GO:0034599">
    <property type="term" value="P:cellular response to oxidative stress"/>
    <property type="evidence" value="ECO:0007669"/>
    <property type="project" value="TreeGrafter"/>
</dbReference>
<dbReference type="InterPro" id="IPR050924">
    <property type="entry name" value="Peroxiredoxin_BCP/PrxQ"/>
</dbReference>
<keyword evidence="5" id="KW-0560">Oxidoreductase</keyword>
<keyword evidence="6" id="KW-1015">Disulfide bond</keyword>
<dbReference type="Pfam" id="PF00578">
    <property type="entry name" value="AhpC-TSA"/>
    <property type="match status" value="1"/>
</dbReference>
<gene>
    <name evidence="13" type="ORF">GA0116948_101211</name>
</gene>
<evidence type="ECO:0000256" key="5">
    <source>
        <dbReference type="ARBA" id="ARBA00023002"/>
    </source>
</evidence>
<organism evidence="13 14">
    <name type="scientific">Chitinophaga costaii</name>
    <dbReference type="NCBI Taxonomy" id="1335309"/>
    <lineage>
        <taxon>Bacteria</taxon>
        <taxon>Pseudomonadati</taxon>
        <taxon>Bacteroidota</taxon>
        <taxon>Chitinophagia</taxon>
        <taxon>Chitinophagales</taxon>
        <taxon>Chitinophagaceae</taxon>
        <taxon>Chitinophaga</taxon>
    </lineage>
</organism>
<dbReference type="STRING" id="1335309.GA0116948_101211"/>
<evidence type="ECO:0000256" key="9">
    <source>
        <dbReference type="ARBA" id="ARBA00038489"/>
    </source>
</evidence>
<comment type="function">
    <text evidence="1">Thiol-specific peroxidase that catalyzes the reduction of hydrogen peroxide and organic hydroperoxides to water and alcohols, respectively. Plays a role in cell protection against oxidative stress by detoxifying peroxides and as sensor of hydrogen peroxide-mediated signaling events.</text>
</comment>
<comment type="similarity">
    <text evidence="9">Belongs to the peroxiredoxin family. BCP/PrxQ subfamily.</text>
</comment>
<dbReference type="EMBL" id="FMAR01000001">
    <property type="protein sequence ID" value="SCB76557.1"/>
    <property type="molecule type" value="Genomic_DNA"/>
</dbReference>
<evidence type="ECO:0000256" key="2">
    <source>
        <dbReference type="ARBA" id="ARBA00013017"/>
    </source>
</evidence>
<comment type="catalytic activity">
    <reaction evidence="11">
        <text>a hydroperoxide + [thioredoxin]-dithiol = an alcohol + [thioredoxin]-disulfide + H2O</text>
        <dbReference type="Rhea" id="RHEA:62620"/>
        <dbReference type="Rhea" id="RHEA-COMP:10698"/>
        <dbReference type="Rhea" id="RHEA-COMP:10700"/>
        <dbReference type="ChEBI" id="CHEBI:15377"/>
        <dbReference type="ChEBI" id="CHEBI:29950"/>
        <dbReference type="ChEBI" id="CHEBI:30879"/>
        <dbReference type="ChEBI" id="CHEBI:35924"/>
        <dbReference type="ChEBI" id="CHEBI:50058"/>
        <dbReference type="EC" id="1.11.1.24"/>
    </reaction>
</comment>
<reference evidence="13 14" key="1">
    <citation type="submission" date="2016-08" db="EMBL/GenBank/DDBJ databases">
        <authorList>
            <person name="Seilhamer J.J."/>
        </authorList>
    </citation>
    <scope>NUCLEOTIDE SEQUENCE [LARGE SCALE GENOMIC DNA]</scope>
    <source>
        <strain evidence="13 14">A37T2</strain>
    </source>
</reference>
<dbReference type="PANTHER" id="PTHR42801:SF7">
    <property type="entry name" value="SLL1159 PROTEIN"/>
    <property type="match status" value="1"/>
</dbReference>
<evidence type="ECO:0000256" key="6">
    <source>
        <dbReference type="ARBA" id="ARBA00023157"/>
    </source>
</evidence>
<dbReference type="InterPro" id="IPR013766">
    <property type="entry name" value="Thioredoxin_domain"/>
</dbReference>
<proteinExistence type="inferred from homology"/>
<evidence type="ECO:0000256" key="8">
    <source>
        <dbReference type="ARBA" id="ARBA00032824"/>
    </source>
</evidence>
<evidence type="ECO:0000256" key="4">
    <source>
        <dbReference type="ARBA" id="ARBA00022862"/>
    </source>
</evidence>
<evidence type="ECO:0000256" key="10">
    <source>
        <dbReference type="ARBA" id="ARBA00042639"/>
    </source>
</evidence>
<dbReference type="PROSITE" id="PS51352">
    <property type="entry name" value="THIOREDOXIN_2"/>
    <property type="match status" value="1"/>
</dbReference>
<evidence type="ECO:0000313" key="13">
    <source>
        <dbReference type="EMBL" id="SCB76557.1"/>
    </source>
</evidence>
<accession>A0A1C3Z2B6</accession>
<feature type="domain" description="Thioredoxin" evidence="12">
    <location>
        <begin position="49"/>
        <end position="223"/>
    </location>
</feature>
<dbReference type="RefSeq" id="WP_165798312.1">
    <property type="nucleotide sequence ID" value="NZ_FMAR01000001.1"/>
</dbReference>
<dbReference type="CDD" id="cd02970">
    <property type="entry name" value="PRX_like2"/>
    <property type="match status" value="1"/>
</dbReference>
<dbReference type="Gene3D" id="3.40.30.10">
    <property type="entry name" value="Glutaredoxin"/>
    <property type="match status" value="1"/>
</dbReference>
<keyword evidence="7" id="KW-0676">Redox-active center</keyword>
<protein>
    <recommendedName>
        <fullName evidence="2">thioredoxin-dependent peroxiredoxin</fullName>
        <ecNumber evidence="2">1.11.1.24</ecNumber>
    </recommendedName>
    <alternativeName>
        <fullName evidence="8">Thioredoxin peroxidase</fullName>
    </alternativeName>
    <alternativeName>
        <fullName evidence="10">Thioredoxin-dependent peroxiredoxin Bcp</fullName>
    </alternativeName>
</protein>
<dbReference type="GO" id="GO:0045454">
    <property type="term" value="P:cell redox homeostasis"/>
    <property type="evidence" value="ECO:0007669"/>
    <property type="project" value="TreeGrafter"/>
</dbReference>
<keyword evidence="4" id="KW-0049">Antioxidant</keyword>
<evidence type="ECO:0000256" key="1">
    <source>
        <dbReference type="ARBA" id="ARBA00003330"/>
    </source>
</evidence>